<dbReference type="Proteomes" id="UP000517759">
    <property type="component" value="Unassembled WGS sequence"/>
</dbReference>
<evidence type="ECO:0000313" key="1">
    <source>
        <dbReference type="EMBL" id="MBB3903661.1"/>
    </source>
</evidence>
<evidence type="ECO:0000313" key="2">
    <source>
        <dbReference type="Proteomes" id="UP000517759"/>
    </source>
</evidence>
<protein>
    <recommendedName>
        <fullName evidence="3">MarR family transcriptional regulator</fullName>
    </recommendedName>
</protein>
<organism evidence="1 2">
    <name type="scientific">Methylobacterium brachythecii</name>
    <dbReference type="NCBI Taxonomy" id="1176177"/>
    <lineage>
        <taxon>Bacteria</taxon>
        <taxon>Pseudomonadati</taxon>
        <taxon>Pseudomonadota</taxon>
        <taxon>Alphaproteobacteria</taxon>
        <taxon>Hyphomicrobiales</taxon>
        <taxon>Methylobacteriaceae</taxon>
        <taxon>Methylobacterium</taxon>
    </lineage>
</organism>
<sequence length="81" mass="8885">MGAVILTKRQLNALLSIKLNPRGLHKGSSAVTMPALVEVGLVEERPKYRRRPGETAWFLTIAGLKALANAEPSEVRSPDRH</sequence>
<dbReference type="EMBL" id="JACIDN010000005">
    <property type="protein sequence ID" value="MBB3903661.1"/>
    <property type="molecule type" value="Genomic_DNA"/>
</dbReference>
<dbReference type="AlphaFoldDB" id="A0A7W6AN67"/>
<accession>A0A7W6AN67</accession>
<evidence type="ECO:0008006" key="3">
    <source>
        <dbReference type="Google" id="ProtNLM"/>
    </source>
</evidence>
<comment type="caution">
    <text evidence="1">The sequence shown here is derived from an EMBL/GenBank/DDBJ whole genome shotgun (WGS) entry which is preliminary data.</text>
</comment>
<name>A0A7W6AN67_9HYPH</name>
<gene>
    <name evidence="1" type="ORF">GGR33_003170</name>
</gene>
<reference evidence="1 2" key="1">
    <citation type="submission" date="2020-08" db="EMBL/GenBank/DDBJ databases">
        <title>Genomic Encyclopedia of Type Strains, Phase IV (KMG-IV): sequencing the most valuable type-strain genomes for metagenomic binning, comparative biology and taxonomic classification.</title>
        <authorList>
            <person name="Goeker M."/>
        </authorList>
    </citation>
    <scope>NUCLEOTIDE SEQUENCE [LARGE SCALE GENOMIC DNA]</scope>
    <source>
        <strain evidence="1 2">DSM 24105</strain>
    </source>
</reference>
<proteinExistence type="predicted"/>